<gene>
    <name evidence="7" type="ORF">GCM10007857_29160</name>
</gene>
<dbReference type="RefSeq" id="WP_284266345.1">
    <property type="nucleotide sequence ID" value="NZ_BSOW01000009.1"/>
</dbReference>
<keyword evidence="8" id="KW-1185">Reference proteome</keyword>
<feature type="domain" description="D-isomer specific 2-hydroxyacid dehydrogenase NAD-binding" evidence="6">
    <location>
        <begin position="115"/>
        <end position="285"/>
    </location>
</feature>
<evidence type="ECO:0000256" key="2">
    <source>
        <dbReference type="ARBA" id="ARBA00023002"/>
    </source>
</evidence>
<dbReference type="SUPFAM" id="SSF52283">
    <property type="entry name" value="Formate/glycerate dehydrogenase catalytic domain-like"/>
    <property type="match status" value="1"/>
</dbReference>
<protein>
    <submittedName>
        <fullName evidence="7">2-hydroxyacid dehydrogenase</fullName>
    </submittedName>
</protein>
<dbReference type="InterPro" id="IPR036291">
    <property type="entry name" value="NAD(P)-bd_dom_sf"/>
</dbReference>
<dbReference type="SUPFAM" id="SSF51735">
    <property type="entry name" value="NAD(P)-binding Rossmann-fold domains"/>
    <property type="match status" value="1"/>
</dbReference>
<name>A0ABQ6AXQ2_9BRAD</name>
<reference evidence="8" key="1">
    <citation type="journal article" date="2019" name="Int. J. Syst. Evol. Microbiol.">
        <title>The Global Catalogue of Microorganisms (GCM) 10K type strain sequencing project: providing services to taxonomists for standard genome sequencing and annotation.</title>
        <authorList>
            <consortium name="The Broad Institute Genomics Platform"/>
            <consortium name="The Broad Institute Genome Sequencing Center for Infectious Disease"/>
            <person name="Wu L."/>
            <person name="Ma J."/>
        </authorList>
    </citation>
    <scope>NUCLEOTIDE SEQUENCE [LARGE SCALE GENOMIC DNA]</scope>
    <source>
        <strain evidence="8">NBRC 102520</strain>
    </source>
</reference>
<comment type="caution">
    <text evidence="7">The sequence shown here is derived from an EMBL/GenBank/DDBJ whole genome shotgun (WGS) entry which is preliminary data.</text>
</comment>
<comment type="similarity">
    <text evidence="1 4">Belongs to the D-isomer specific 2-hydroxyacid dehydrogenase family.</text>
</comment>
<evidence type="ECO:0000256" key="3">
    <source>
        <dbReference type="ARBA" id="ARBA00023027"/>
    </source>
</evidence>
<evidence type="ECO:0000256" key="4">
    <source>
        <dbReference type="RuleBase" id="RU003719"/>
    </source>
</evidence>
<organism evidence="7 8">
    <name type="scientific">Bradyrhizobium iriomotense</name>
    <dbReference type="NCBI Taxonomy" id="441950"/>
    <lineage>
        <taxon>Bacteria</taxon>
        <taxon>Pseudomonadati</taxon>
        <taxon>Pseudomonadota</taxon>
        <taxon>Alphaproteobacteria</taxon>
        <taxon>Hyphomicrobiales</taxon>
        <taxon>Nitrobacteraceae</taxon>
        <taxon>Bradyrhizobium</taxon>
    </lineage>
</organism>
<dbReference type="Pfam" id="PF00389">
    <property type="entry name" value="2-Hacid_dh"/>
    <property type="match status" value="1"/>
</dbReference>
<evidence type="ECO:0000259" key="6">
    <source>
        <dbReference type="Pfam" id="PF02826"/>
    </source>
</evidence>
<dbReference type="InterPro" id="IPR006139">
    <property type="entry name" value="D-isomer_2_OHA_DH_cat_dom"/>
</dbReference>
<dbReference type="PANTHER" id="PTHR42789:SF1">
    <property type="entry name" value="D-ISOMER SPECIFIC 2-HYDROXYACID DEHYDROGENASE FAMILY PROTEIN (AFU_ORTHOLOGUE AFUA_6G10090)"/>
    <property type="match status" value="1"/>
</dbReference>
<keyword evidence="3" id="KW-0520">NAD</keyword>
<evidence type="ECO:0000313" key="8">
    <source>
        <dbReference type="Proteomes" id="UP001156905"/>
    </source>
</evidence>
<evidence type="ECO:0000313" key="7">
    <source>
        <dbReference type="EMBL" id="GLR86205.1"/>
    </source>
</evidence>
<dbReference type="Proteomes" id="UP001156905">
    <property type="component" value="Unassembled WGS sequence"/>
</dbReference>
<dbReference type="CDD" id="cd12167">
    <property type="entry name" value="2-Hacid_dh_8"/>
    <property type="match status" value="1"/>
</dbReference>
<dbReference type="InterPro" id="IPR050857">
    <property type="entry name" value="D-2-hydroxyacid_DH"/>
</dbReference>
<dbReference type="Gene3D" id="3.40.50.720">
    <property type="entry name" value="NAD(P)-binding Rossmann-like Domain"/>
    <property type="match status" value="2"/>
</dbReference>
<sequence>MKVLLAHTPEMRRNYYGERSLKGLQALAEVILHEGDAPLDAAGLVRAAENAEIIVADRMTEGRGEIFSQLPRLSAFVRCAVDIRNVNVEAASQSGVLVTRAGPGFVQAVTELALGFMVDLSRGVSRATADYQAGRKAEARMGRQLGGSKLGIIGFGSIGRYLAEIAKVLRMEVLVADPFVTIDDGAIRHVALDELLAASDYVVCLAIANEQTENLIGAAALARMQRHAVFINLSRGNLVDEAALAAALRERRIAGAAMDVGRAPDQMPSPELARLPNVIATPHVGGLTPQAIEYQSLETVRQVEAIIKGEVPPGAVNAERWTRRP</sequence>
<proteinExistence type="inferred from homology"/>
<dbReference type="Pfam" id="PF02826">
    <property type="entry name" value="2-Hacid_dh_C"/>
    <property type="match status" value="1"/>
</dbReference>
<keyword evidence="2 4" id="KW-0560">Oxidoreductase</keyword>
<evidence type="ECO:0000256" key="1">
    <source>
        <dbReference type="ARBA" id="ARBA00005854"/>
    </source>
</evidence>
<dbReference type="PANTHER" id="PTHR42789">
    <property type="entry name" value="D-ISOMER SPECIFIC 2-HYDROXYACID DEHYDROGENASE FAMILY PROTEIN (AFU_ORTHOLOGUE AFUA_6G10090)"/>
    <property type="match status" value="1"/>
</dbReference>
<dbReference type="InterPro" id="IPR006140">
    <property type="entry name" value="D-isomer_DH_NAD-bd"/>
</dbReference>
<feature type="domain" description="D-isomer specific 2-hydroxyacid dehydrogenase catalytic" evidence="5">
    <location>
        <begin position="24"/>
        <end position="317"/>
    </location>
</feature>
<dbReference type="EMBL" id="BSOW01000009">
    <property type="protein sequence ID" value="GLR86205.1"/>
    <property type="molecule type" value="Genomic_DNA"/>
</dbReference>
<accession>A0ABQ6AXQ2</accession>
<evidence type="ECO:0000259" key="5">
    <source>
        <dbReference type="Pfam" id="PF00389"/>
    </source>
</evidence>